<dbReference type="PANTHER" id="PTHR43783">
    <property type="entry name" value="UDP-N-ACETYLGLUCOSAMINE 1-CARBOXYVINYLTRANSFERASE"/>
    <property type="match status" value="1"/>
</dbReference>
<comment type="function">
    <text evidence="12">Cell wall formation. Adds enolpyruvyl to UDP-N-acetylglucosamine.</text>
</comment>
<dbReference type="GO" id="GO:0051301">
    <property type="term" value="P:cell division"/>
    <property type="evidence" value="ECO:0007669"/>
    <property type="project" value="UniProtKB-KW"/>
</dbReference>
<comment type="caution">
    <text evidence="14">The sequence shown here is derived from an EMBL/GenBank/DDBJ whole genome shotgun (WGS) entry which is preliminary data.</text>
</comment>
<feature type="active site" description="Proton donor" evidence="12">
    <location>
        <position position="137"/>
    </location>
</feature>
<evidence type="ECO:0000256" key="10">
    <source>
        <dbReference type="ARBA" id="ARBA00038367"/>
    </source>
</evidence>
<keyword evidence="3 12" id="KW-0963">Cytoplasm</keyword>
<dbReference type="InterPro" id="IPR005750">
    <property type="entry name" value="UDP_GlcNAc_COvinyl_MurA"/>
</dbReference>
<dbReference type="PANTHER" id="PTHR43783:SF1">
    <property type="entry name" value="UDP-N-ACETYLGLUCOSAMINE 1-CARBOXYVINYLTRANSFERASE"/>
    <property type="match status" value="1"/>
</dbReference>
<feature type="binding site" evidence="12">
    <location>
        <position position="113"/>
    </location>
    <ligand>
        <name>UDP-N-acetyl-alpha-D-glucosamine</name>
        <dbReference type="ChEBI" id="CHEBI:57705"/>
    </ligand>
</feature>
<evidence type="ECO:0000256" key="7">
    <source>
        <dbReference type="ARBA" id="ARBA00022984"/>
    </source>
</evidence>
<evidence type="ECO:0000256" key="6">
    <source>
        <dbReference type="ARBA" id="ARBA00022960"/>
    </source>
</evidence>
<comment type="catalytic activity">
    <reaction evidence="11 12">
        <text>phosphoenolpyruvate + UDP-N-acetyl-alpha-D-glucosamine = UDP-N-acetyl-3-O-(1-carboxyvinyl)-alpha-D-glucosamine + phosphate</text>
        <dbReference type="Rhea" id="RHEA:18681"/>
        <dbReference type="ChEBI" id="CHEBI:43474"/>
        <dbReference type="ChEBI" id="CHEBI:57705"/>
        <dbReference type="ChEBI" id="CHEBI:58702"/>
        <dbReference type="ChEBI" id="CHEBI:68483"/>
        <dbReference type="EC" id="2.5.1.7"/>
    </reaction>
</comment>
<dbReference type="GO" id="GO:0008760">
    <property type="term" value="F:UDP-N-acetylglucosamine 1-carboxyvinyltransferase activity"/>
    <property type="evidence" value="ECO:0007669"/>
    <property type="project" value="UniProtKB-UniRule"/>
</dbReference>
<comment type="subcellular location">
    <subcellularLocation>
        <location evidence="1 12">Cytoplasm</location>
    </subcellularLocation>
</comment>
<evidence type="ECO:0000256" key="2">
    <source>
        <dbReference type="ARBA" id="ARBA00004752"/>
    </source>
</evidence>
<keyword evidence="4 12" id="KW-0132">Cell division</keyword>
<dbReference type="HAMAP" id="MF_00111">
    <property type="entry name" value="MurA"/>
    <property type="match status" value="1"/>
</dbReference>
<dbReference type="SUPFAM" id="SSF55205">
    <property type="entry name" value="EPT/RTPC-like"/>
    <property type="match status" value="1"/>
</dbReference>
<keyword evidence="6 12" id="KW-0133">Cell shape</keyword>
<dbReference type="OrthoDB" id="9803760at2"/>
<gene>
    <name evidence="12" type="primary">murA</name>
    <name evidence="14" type="ORF">LptCag_1974</name>
</gene>
<organism evidence="14 15">
    <name type="scientific">Leptospirillum ferriphilum</name>
    <dbReference type="NCBI Taxonomy" id="178606"/>
    <lineage>
        <taxon>Bacteria</taxon>
        <taxon>Pseudomonadati</taxon>
        <taxon>Nitrospirota</taxon>
        <taxon>Nitrospiria</taxon>
        <taxon>Nitrospirales</taxon>
        <taxon>Nitrospiraceae</taxon>
        <taxon>Leptospirillum</taxon>
    </lineage>
</organism>
<dbReference type="NCBIfam" id="TIGR01072">
    <property type="entry name" value="murA"/>
    <property type="match status" value="1"/>
</dbReference>
<evidence type="ECO:0000256" key="9">
    <source>
        <dbReference type="ARBA" id="ARBA00023316"/>
    </source>
</evidence>
<evidence type="ECO:0000256" key="4">
    <source>
        <dbReference type="ARBA" id="ARBA00022618"/>
    </source>
</evidence>
<dbReference type="GO" id="GO:0009252">
    <property type="term" value="P:peptidoglycan biosynthetic process"/>
    <property type="evidence" value="ECO:0007669"/>
    <property type="project" value="UniProtKB-UniRule"/>
</dbReference>
<dbReference type="InterPro" id="IPR001986">
    <property type="entry name" value="Enolpyruvate_Tfrase_dom"/>
</dbReference>
<keyword evidence="5 12" id="KW-0808">Transferase</keyword>
<evidence type="ECO:0000256" key="3">
    <source>
        <dbReference type="ARBA" id="ARBA00022490"/>
    </source>
</evidence>
<dbReference type="GO" id="GO:0071555">
    <property type="term" value="P:cell wall organization"/>
    <property type="evidence" value="ECO:0007669"/>
    <property type="project" value="UniProtKB-KW"/>
</dbReference>
<dbReference type="InterPro" id="IPR013792">
    <property type="entry name" value="RNA3'P_cycl/enolpyr_Trfase_a/b"/>
</dbReference>
<evidence type="ECO:0000256" key="5">
    <source>
        <dbReference type="ARBA" id="ARBA00022679"/>
    </source>
</evidence>
<dbReference type="PATRIC" id="fig|178606.4.peg.508"/>
<accession>A0A094X7R5</accession>
<keyword evidence="7 12" id="KW-0573">Peptidoglycan synthesis</keyword>
<comment type="caution">
    <text evidence="12">Lacks conserved residue(s) required for the propagation of feature annotation.</text>
</comment>
<evidence type="ECO:0000256" key="1">
    <source>
        <dbReference type="ARBA" id="ARBA00004496"/>
    </source>
</evidence>
<comment type="similarity">
    <text evidence="10 12">Belongs to the EPSP synthase family. MurA subfamily.</text>
</comment>
<proteinExistence type="inferred from homology"/>
<feature type="binding site" evidence="12">
    <location>
        <begin position="22"/>
        <end position="23"/>
    </location>
    <ligand>
        <name>phosphoenolpyruvate</name>
        <dbReference type="ChEBI" id="CHEBI:58702"/>
    </ligand>
</feature>
<feature type="modified residue" description="2-(S-cysteinyl)pyruvic acid O-phosphothioketal" evidence="12">
    <location>
        <position position="137"/>
    </location>
</feature>
<evidence type="ECO:0000256" key="8">
    <source>
        <dbReference type="ARBA" id="ARBA00023306"/>
    </source>
</evidence>
<feature type="binding site" evidence="12">
    <location>
        <position position="325"/>
    </location>
    <ligand>
        <name>UDP-N-acetyl-alpha-D-glucosamine</name>
        <dbReference type="ChEBI" id="CHEBI:57705"/>
    </ligand>
</feature>
<dbReference type="GO" id="GO:0008360">
    <property type="term" value="P:regulation of cell shape"/>
    <property type="evidence" value="ECO:0007669"/>
    <property type="project" value="UniProtKB-KW"/>
</dbReference>
<comment type="pathway">
    <text evidence="2 12">Cell wall biogenesis; peptidoglycan biosynthesis.</text>
</comment>
<dbReference type="RefSeq" id="WP_036080589.1">
    <property type="nucleotide sequence ID" value="NZ_JPGK01000002.1"/>
</dbReference>
<feature type="binding site" evidence="12">
    <location>
        <position position="347"/>
    </location>
    <ligand>
        <name>UDP-N-acetyl-alpha-D-glucosamine</name>
        <dbReference type="ChEBI" id="CHEBI:57705"/>
    </ligand>
</feature>
<sequence>MDRFHIVGGSPLRGEVIVSGSKNSALPILFSSLLGGGLEISNVPSLRDIRTAFSLLSQLGIRAEPLVSADSEKTDLTNGTSYHTNDGWPGKYRLVEESIEAHEAPYDLVRTMRASILCLGPLLARRKRGRVSLPGGCLIGARPVDIHLNAFVRMGAKISIDHGYIDAHTSGLTGCDIHLPYPTVTGTENILMAATLARGTTRIFNAAQEPEVSDLAFSLIARGARIEGIGTSSIKVTGVDSLFEAPYTVMSDRIEAGTFLVAGALLGEDLTIRNVDVSCLDSLLGTLRDIGADFQEKNGSVSISRIRKPRGTSARTEPYPGFPTDMQAQILPLMAIAEGPSTVVETVFENRFTHVMEMNRMGANIDIHGSRAFVRGGASLEGASVMASDLRASAGLVLAALIAKGESEIQRVYHIDRGYERIETKLESIGARIKRVRGEEIS</sequence>
<dbReference type="AlphaFoldDB" id="A0A094X7R5"/>
<dbReference type="NCBIfam" id="NF006873">
    <property type="entry name" value="PRK09369.1"/>
    <property type="match status" value="1"/>
</dbReference>
<evidence type="ECO:0000313" key="14">
    <source>
        <dbReference type="EMBL" id="KGA94544.1"/>
    </source>
</evidence>
<dbReference type="EC" id="2.5.1.7" evidence="12"/>
<keyword evidence="12" id="KW-0670">Pyruvate</keyword>
<protein>
    <recommendedName>
        <fullName evidence="12">UDP-N-acetylglucosamine 1-carboxyvinyltransferase</fullName>
        <ecNumber evidence="12">2.5.1.7</ecNumber>
    </recommendedName>
    <alternativeName>
        <fullName evidence="12">Enoylpyruvate transferase</fullName>
    </alternativeName>
    <alternativeName>
        <fullName evidence="12">UDP-N-acetylglucosamine enolpyruvyl transferase</fullName>
        <shortName evidence="12">EPT</shortName>
    </alternativeName>
</protein>
<dbReference type="EMBL" id="JPGK01000002">
    <property type="protein sequence ID" value="KGA94544.1"/>
    <property type="molecule type" value="Genomic_DNA"/>
</dbReference>
<evidence type="ECO:0000256" key="11">
    <source>
        <dbReference type="ARBA" id="ARBA00047527"/>
    </source>
</evidence>
<dbReference type="Gene3D" id="3.65.10.10">
    <property type="entry name" value="Enolpyruvate transferase domain"/>
    <property type="match status" value="2"/>
</dbReference>
<evidence type="ECO:0000259" key="13">
    <source>
        <dbReference type="Pfam" id="PF00275"/>
    </source>
</evidence>
<dbReference type="Pfam" id="PF00275">
    <property type="entry name" value="EPSP_synthase"/>
    <property type="match status" value="1"/>
</dbReference>
<dbReference type="InterPro" id="IPR050068">
    <property type="entry name" value="MurA_subfamily"/>
</dbReference>
<dbReference type="GO" id="GO:0005737">
    <property type="term" value="C:cytoplasm"/>
    <property type="evidence" value="ECO:0007669"/>
    <property type="project" value="UniProtKB-SubCell"/>
</dbReference>
<dbReference type="GO" id="GO:0019277">
    <property type="term" value="P:UDP-N-acetylgalactosamine biosynthetic process"/>
    <property type="evidence" value="ECO:0007669"/>
    <property type="project" value="InterPro"/>
</dbReference>
<keyword evidence="8 12" id="KW-0131">Cell cycle</keyword>
<dbReference type="UniPathway" id="UPA00219"/>
<evidence type="ECO:0000313" key="15">
    <source>
        <dbReference type="Proteomes" id="UP000029452"/>
    </source>
</evidence>
<reference evidence="14 15" key="1">
    <citation type="submission" date="2014-06" db="EMBL/GenBank/DDBJ databases">
        <title>Draft genome sequence of iron oxidizing acidophile Leptospirillum ferriphilum DSM14647.</title>
        <authorList>
            <person name="Cardenas J.P."/>
            <person name="Lazcano M."/>
            <person name="Ossandon F.J."/>
            <person name="Corbett M."/>
            <person name="Holmes D.S."/>
            <person name="Watkin E."/>
        </authorList>
    </citation>
    <scope>NUCLEOTIDE SEQUENCE [LARGE SCALE GENOMIC DNA]</scope>
    <source>
        <strain evidence="14 15">DSM 14647</strain>
    </source>
</reference>
<dbReference type="InterPro" id="IPR036968">
    <property type="entry name" value="Enolpyruvate_Tfrase_sf"/>
</dbReference>
<dbReference type="Proteomes" id="UP000029452">
    <property type="component" value="Unassembled WGS sequence"/>
</dbReference>
<dbReference type="CDD" id="cd01555">
    <property type="entry name" value="UdpNAET"/>
    <property type="match status" value="1"/>
</dbReference>
<keyword evidence="9 12" id="KW-0961">Cell wall biogenesis/degradation</keyword>
<feature type="domain" description="Enolpyruvate transferase" evidence="13">
    <location>
        <begin position="8"/>
        <end position="426"/>
    </location>
</feature>
<name>A0A094X7R5_9BACT</name>
<evidence type="ECO:0000256" key="12">
    <source>
        <dbReference type="HAMAP-Rule" id="MF_00111"/>
    </source>
</evidence>